<dbReference type="Proteomes" id="UP000239735">
    <property type="component" value="Unassembled WGS sequence"/>
</dbReference>
<dbReference type="EMBL" id="OKRB01000115">
    <property type="protein sequence ID" value="SPE26845.1"/>
    <property type="molecule type" value="Genomic_DNA"/>
</dbReference>
<organism evidence="1 2">
    <name type="scientific">Candidatus Sulfuritelmatomonas gaucii</name>
    <dbReference type="NCBI Taxonomy" id="2043161"/>
    <lineage>
        <taxon>Bacteria</taxon>
        <taxon>Pseudomonadati</taxon>
        <taxon>Acidobacteriota</taxon>
        <taxon>Terriglobia</taxon>
        <taxon>Terriglobales</taxon>
        <taxon>Acidobacteriaceae</taxon>
        <taxon>Candidatus Sulfuritelmatomonas</taxon>
    </lineage>
</organism>
<dbReference type="AlphaFoldDB" id="A0A2N9LUM8"/>
<reference evidence="2" key="1">
    <citation type="submission" date="2018-02" db="EMBL/GenBank/DDBJ databases">
        <authorList>
            <person name="Hausmann B."/>
        </authorList>
    </citation>
    <scope>NUCLEOTIDE SEQUENCE [LARGE SCALE GENOMIC DNA]</scope>
    <source>
        <strain evidence="2">Peat soil MAG SbA5</strain>
    </source>
</reference>
<evidence type="ECO:0000313" key="2">
    <source>
        <dbReference type="Proteomes" id="UP000239735"/>
    </source>
</evidence>
<sequence length="82" mass="9006">MRVTARGVESMRFQNELGVVPISKQIAPSGSCRLFIVQTASYPLQASHKWFANLRLAKGRFFALSPTVTGQVRSAEGEDHDG</sequence>
<accession>A0A2N9LUM8</accession>
<gene>
    <name evidence="1" type="ORF">SBA5_560011</name>
</gene>
<protein>
    <submittedName>
        <fullName evidence="1">Uncharacterized protein</fullName>
    </submittedName>
</protein>
<evidence type="ECO:0000313" key="1">
    <source>
        <dbReference type="EMBL" id="SPE26845.1"/>
    </source>
</evidence>
<proteinExistence type="predicted"/>
<name>A0A2N9LUM8_9BACT</name>